<evidence type="ECO:0000256" key="6">
    <source>
        <dbReference type="ARBA" id="ARBA00022833"/>
    </source>
</evidence>
<dbReference type="GO" id="GO:0008237">
    <property type="term" value="F:metallopeptidase activity"/>
    <property type="evidence" value="ECO:0007669"/>
    <property type="project" value="UniProtKB-KW"/>
</dbReference>
<reference evidence="10 11" key="1">
    <citation type="submission" date="2024-08" db="EMBL/GenBank/DDBJ databases">
        <title>Gnathostoma spinigerum genome.</title>
        <authorList>
            <person name="Gonzalez-Bertolin B."/>
            <person name="Monzon S."/>
            <person name="Zaballos A."/>
            <person name="Jimenez P."/>
            <person name="Dekumyoy P."/>
            <person name="Varona S."/>
            <person name="Cuesta I."/>
            <person name="Sumanam S."/>
            <person name="Adisakwattana P."/>
            <person name="Gasser R.B."/>
            <person name="Hernandez-Gonzalez A."/>
            <person name="Young N.D."/>
            <person name="Perteguer M.J."/>
        </authorList>
    </citation>
    <scope>NUCLEOTIDE SEQUENCE [LARGE SCALE GENOMIC DNA]</scope>
    <source>
        <strain evidence="10">AL3</strain>
        <tissue evidence="10">Liver</tissue>
    </source>
</reference>
<evidence type="ECO:0000259" key="9">
    <source>
        <dbReference type="Pfam" id="PF17900"/>
    </source>
</evidence>
<dbReference type="Gene3D" id="2.60.40.1730">
    <property type="entry name" value="tricorn interacting facor f3 domain"/>
    <property type="match status" value="1"/>
</dbReference>
<keyword evidence="7" id="KW-0482">Metalloprotease</keyword>
<protein>
    <submittedName>
        <fullName evidence="10">Uncharacterized protein</fullName>
    </submittedName>
</protein>
<comment type="similarity">
    <text evidence="2">Belongs to the peptidase M1 family.</text>
</comment>
<dbReference type="InterPro" id="IPR042097">
    <property type="entry name" value="Aminopeptidase_N-like_N_sf"/>
</dbReference>
<dbReference type="EMBL" id="JBGFUD010000144">
    <property type="protein sequence ID" value="MFH4973806.1"/>
    <property type="molecule type" value="Genomic_DNA"/>
</dbReference>
<evidence type="ECO:0000256" key="5">
    <source>
        <dbReference type="ARBA" id="ARBA00022801"/>
    </source>
</evidence>
<dbReference type="InterPro" id="IPR050344">
    <property type="entry name" value="Peptidase_M1_aminopeptidases"/>
</dbReference>
<evidence type="ECO:0000256" key="7">
    <source>
        <dbReference type="ARBA" id="ARBA00023049"/>
    </source>
</evidence>
<keyword evidence="3" id="KW-0645">Protease</keyword>
<dbReference type="InterPro" id="IPR001930">
    <property type="entry name" value="Peptidase_M1"/>
</dbReference>
<comment type="caution">
    <text evidence="10">The sequence shown here is derived from an EMBL/GenBank/DDBJ whole genome shotgun (WGS) entry which is preliminary data.</text>
</comment>
<dbReference type="Pfam" id="PF01433">
    <property type="entry name" value="Peptidase_M1"/>
    <property type="match status" value="1"/>
</dbReference>
<dbReference type="PANTHER" id="PTHR11533:SF299">
    <property type="entry name" value="AMINOPEPTIDASE"/>
    <property type="match status" value="1"/>
</dbReference>
<keyword evidence="6" id="KW-0862">Zinc</keyword>
<dbReference type="AlphaFoldDB" id="A0ABD6E3G9"/>
<dbReference type="GO" id="GO:0006508">
    <property type="term" value="P:proteolysis"/>
    <property type="evidence" value="ECO:0007669"/>
    <property type="project" value="UniProtKB-KW"/>
</dbReference>
<dbReference type="InterPro" id="IPR045357">
    <property type="entry name" value="Aminopeptidase_N-like_N"/>
</dbReference>
<accession>A0ABD6E3G9</accession>
<keyword evidence="4" id="KW-0479">Metal-binding</keyword>
<evidence type="ECO:0000256" key="2">
    <source>
        <dbReference type="ARBA" id="ARBA00010136"/>
    </source>
</evidence>
<evidence type="ECO:0000259" key="8">
    <source>
        <dbReference type="Pfam" id="PF01433"/>
    </source>
</evidence>
<name>A0ABD6E3G9_9BILA</name>
<dbReference type="InterPro" id="IPR027268">
    <property type="entry name" value="Peptidase_M4/M1_CTD_sf"/>
</dbReference>
<dbReference type="GO" id="GO:0046872">
    <property type="term" value="F:metal ion binding"/>
    <property type="evidence" value="ECO:0007669"/>
    <property type="project" value="UniProtKB-KW"/>
</dbReference>
<dbReference type="Gene3D" id="1.10.390.10">
    <property type="entry name" value="Neutral Protease Domain 2"/>
    <property type="match status" value="1"/>
</dbReference>
<dbReference type="SUPFAM" id="SSF63737">
    <property type="entry name" value="Leukotriene A4 hydrolase N-terminal domain"/>
    <property type="match status" value="1"/>
</dbReference>
<keyword evidence="11" id="KW-1185">Reference proteome</keyword>
<organism evidence="10 11">
    <name type="scientific">Gnathostoma spinigerum</name>
    <dbReference type="NCBI Taxonomy" id="75299"/>
    <lineage>
        <taxon>Eukaryota</taxon>
        <taxon>Metazoa</taxon>
        <taxon>Ecdysozoa</taxon>
        <taxon>Nematoda</taxon>
        <taxon>Chromadorea</taxon>
        <taxon>Rhabditida</taxon>
        <taxon>Spirurina</taxon>
        <taxon>Gnathostomatomorpha</taxon>
        <taxon>Gnathostomatoidea</taxon>
        <taxon>Gnathostomatidae</taxon>
        <taxon>Gnathostoma</taxon>
    </lineage>
</organism>
<proteinExistence type="inferred from homology"/>
<dbReference type="InterPro" id="IPR014782">
    <property type="entry name" value="Peptidase_M1_dom"/>
</dbReference>
<dbReference type="Pfam" id="PF17900">
    <property type="entry name" value="Peptidase_M1_N"/>
    <property type="match status" value="1"/>
</dbReference>
<keyword evidence="5" id="KW-0378">Hydrolase</keyword>
<feature type="domain" description="Aminopeptidase N-like N-terminal" evidence="9">
    <location>
        <begin position="49"/>
        <end position="243"/>
    </location>
</feature>
<evidence type="ECO:0000256" key="1">
    <source>
        <dbReference type="ARBA" id="ARBA00001947"/>
    </source>
</evidence>
<gene>
    <name evidence="10" type="ORF">AB6A40_000515</name>
</gene>
<dbReference type="SUPFAM" id="SSF55486">
    <property type="entry name" value="Metalloproteases ('zincins'), catalytic domain"/>
    <property type="match status" value="1"/>
</dbReference>
<evidence type="ECO:0000313" key="10">
    <source>
        <dbReference type="EMBL" id="MFH4973806.1"/>
    </source>
</evidence>
<dbReference type="Proteomes" id="UP001608902">
    <property type="component" value="Unassembled WGS sequence"/>
</dbReference>
<evidence type="ECO:0000313" key="11">
    <source>
        <dbReference type="Proteomes" id="UP001608902"/>
    </source>
</evidence>
<dbReference type="PRINTS" id="PR00756">
    <property type="entry name" value="ALADIPTASE"/>
</dbReference>
<sequence length="402" mass="45144">MLRYSAHLIIISAMVVASFAFSLFSAAPYQDLLDCTDSRECHLYSIIRPSEYDVSLKLFIPSDAANISRGEELTFDGVVSVKFNTTEKTTKLSFHASNLKFKSVKISCGEALPPTDAVYTVHSSSVTMHLAKELAAGSWCSIMFHYTGSMSDHIRGGLVKESISLTEGREKWIVFTGYKLFTAMPRTLFPCIDEPSYRANFLLELIHPSEMVAIASTPLRETMKTEYGWTYSIFEKTDKIPTYGVSFAVGHFKKIASQTTPKRTINTWIPYDIESTTLLDSTSTVVYIEQLESYLDVDYPSSKLDIVGLPQYYDRDFMCSSFRTPTSGIVFVAHDSTDSFAMVKKALARGWFGILTSPGLWNDGFLSEGFATYIYTLGEHLSLNGKAEDMVRYHFTLTVLFF</sequence>
<evidence type="ECO:0000256" key="4">
    <source>
        <dbReference type="ARBA" id="ARBA00022723"/>
    </source>
</evidence>
<evidence type="ECO:0000256" key="3">
    <source>
        <dbReference type="ARBA" id="ARBA00022670"/>
    </source>
</evidence>
<dbReference type="PANTHER" id="PTHR11533">
    <property type="entry name" value="PROTEASE M1 ZINC METALLOPROTEASE"/>
    <property type="match status" value="1"/>
</dbReference>
<comment type="cofactor">
    <cofactor evidence="1">
        <name>Zn(2+)</name>
        <dbReference type="ChEBI" id="CHEBI:29105"/>
    </cofactor>
</comment>
<feature type="domain" description="Peptidase M1 membrane alanine aminopeptidase" evidence="8">
    <location>
        <begin position="284"/>
        <end position="377"/>
    </location>
</feature>